<feature type="compositionally biased region" description="Basic and acidic residues" evidence="1">
    <location>
        <begin position="113"/>
        <end position="125"/>
    </location>
</feature>
<feature type="region of interest" description="Disordered" evidence="1">
    <location>
        <begin position="70"/>
        <end position="171"/>
    </location>
</feature>
<accession>A0A6J4PRX1</accession>
<sequence length="213" mass="22330">AGRARVACRRGAASGPFTRALRGWDRRLHSGGAGLRDRRGTLLSGTLGGRGAGVRGTVDVPLRAGVIGLPGDTAGRRGAAGDPVGGRCDDLRRARAGPPAGPGPRVAPRAGSRRADGRLREEPARGRARGARPGEGGHRGPRLPQKGRRYGCPHPRPRLPGLRLGRQPHRPCELRGPRLAVLHQVPVARNHPSGSQRRQQASAGGRPEHSTGV</sequence>
<name>A0A6J4PRX1_9ACTN</name>
<organism evidence="2">
    <name type="scientific">uncultured Rubrobacteraceae bacterium</name>
    <dbReference type="NCBI Taxonomy" id="349277"/>
    <lineage>
        <taxon>Bacteria</taxon>
        <taxon>Bacillati</taxon>
        <taxon>Actinomycetota</taxon>
        <taxon>Rubrobacteria</taxon>
        <taxon>Rubrobacterales</taxon>
        <taxon>Rubrobacteraceae</taxon>
        <taxon>environmental samples</taxon>
    </lineage>
</organism>
<feature type="compositionally biased region" description="Polar residues" evidence="1">
    <location>
        <begin position="192"/>
        <end position="202"/>
    </location>
</feature>
<proteinExistence type="predicted"/>
<dbReference type="GO" id="GO:0043737">
    <property type="term" value="F:deoxyribonuclease V activity"/>
    <property type="evidence" value="ECO:0007669"/>
    <property type="project" value="UniProtKB-EC"/>
</dbReference>
<dbReference type="EMBL" id="CADCVC010000012">
    <property type="protein sequence ID" value="CAA9423819.1"/>
    <property type="molecule type" value="Genomic_DNA"/>
</dbReference>
<gene>
    <name evidence="2" type="ORF">AVDCRST_MAG80-115</name>
</gene>
<feature type="region of interest" description="Disordered" evidence="1">
    <location>
        <begin position="183"/>
        <end position="213"/>
    </location>
</feature>
<evidence type="ECO:0000256" key="1">
    <source>
        <dbReference type="SAM" id="MobiDB-lite"/>
    </source>
</evidence>
<evidence type="ECO:0000313" key="2">
    <source>
        <dbReference type="EMBL" id="CAA9423819.1"/>
    </source>
</evidence>
<reference evidence="2" key="1">
    <citation type="submission" date="2020-02" db="EMBL/GenBank/DDBJ databases">
        <authorList>
            <person name="Meier V. D."/>
        </authorList>
    </citation>
    <scope>NUCLEOTIDE SEQUENCE</scope>
    <source>
        <strain evidence="2">AVDCRST_MAG80</strain>
    </source>
</reference>
<keyword evidence="2" id="KW-0378">Hydrolase</keyword>
<feature type="compositionally biased region" description="Basic residues" evidence="1">
    <location>
        <begin position="139"/>
        <end position="157"/>
    </location>
</feature>
<dbReference type="EC" id="3.1.21.7" evidence="2"/>
<protein>
    <submittedName>
        <fullName evidence="2">Endonuclease V</fullName>
        <ecNumber evidence="2">3.1.21.7</ecNumber>
    </submittedName>
</protein>
<dbReference type="AlphaFoldDB" id="A0A6J4PRX1"/>
<keyword evidence="2" id="KW-0540">Nuclease</keyword>
<keyword evidence="2" id="KW-0255">Endonuclease</keyword>
<feature type="non-terminal residue" evidence="2">
    <location>
        <position position="213"/>
    </location>
</feature>
<feature type="non-terminal residue" evidence="2">
    <location>
        <position position="1"/>
    </location>
</feature>